<proteinExistence type="inferred from homology"/>
<comment type="caution">
    <text evidence="5">The sequence shown here is derived from an EMBL/GenBank/DDBJ whole genome shotgun (WGS) entry which is preliminary data.</text>
</comment>
<evidence type="ECO:0000256" key="2">
    <source>
        <dbReference type="ARBA" id="ARBA00022980"/>
    </source>
</evidence>
<dbReference type="CDD" id="cd01433">
    <property type="entry name" value="Ribosomal_L16_L10e"/>
    <property type="match status" value="1"/>
</dbReference>
<dbReference type="GO" id="GO:0003735">
    <property type="term" value="F:structural constituent of ribosome"/>
    <property type="evidence" value="ECO:0007669"/>
    <property type="project" value="InterPro"/>
</dbReference>
<dbReference type="InterPro" id="IPR000114">
    <property type="entry name" value="Ribosomal_uL16_bact-type"/>
</dbReference>
<evidence type="ECO:0000313" key="6">
    <source>
        <dbReference type="Proteomes" id="UP001177140"/>
    </source>
</evidence>
<dbReference type="PRINTS" id="PR00060">
    <property type="entry name" value="RIBOSOMALL16"/>
</dbReference>
<gene>
    <name evidence="5" type="ORF">MKW94_008095</name>
</gene>
<reference evidence="5" key="1">
    <citation type="submission" date="2022-03" db="EMBL/GenBank/DDBJ databases">
        <title>A functionally conserved STORR gene fusion in Papaver species that diverged 16.8 million years ago.</title>
        <authorList>
            <person name="Catania T."/>
        </authorList>
    </citation>
    <scope>NUCLEOTIDE SEQUENCE</scope>
    <source>
        <strain evidence="5">S-191538</strain>
    </source>
</reference>
<keyword evidence="6" id="KW-1185">Reference proteome</keyword>
<name>A0AA41VFL2_PAPNU</name>
<sequence length="137" mass="15844">MVFPNWLIEGKPRGNGELQINTMKKTIELTEQADRKGIQVQIAGRIDRKEIARVEWIREGRALKPAWITSRQIKAGRRAMTRYARHGGKIWVRIFPYKPVTLRPTETSMGSGKGSPNIECLSLNRVESLMKWVEYHK</sequence>
<evidence type="ECO:0000256" key="1">
    <source>
        <dbReference type="ARBA" id="ARBA00008931"/>
    </source>
</evidence>
<keyword evidence="3 4" id="KW-0687">Ribonucleoprotein</keyword>
<dbReference type="PANTHER" id="PTHR12220">
    <property type="entry name" value="50S/60S RIBOSOMAL PROTEIN L16"/>
    <property type="match status" value="1"/>
</dbReference>
<organism evidence="5 6">
    <name type="scientific">Papaver nudicaule</name>
    <name type="common">Iceland poppy</name>
    <dbReference type="NCBI Taxonomy" id="74823"/>
    <lineage>
        <taxon>Eukaryota</taxon>
        <taxon>Viridiplantae</taxon>
        <taxon>Streptophyta</taxon>
        <taxon>Embryophyta</taxon>
        <taxon>Tracheophyta</taxon>
        <taxon>Spermatophyta</taxon>
        <taxon>Magnoliopsida</taxon>
        <taxon>Ranunculales</taxon>
        <taxon>Papaveraceae</taxon>
        <taxon>Papaveroideae</taxon>
        <taxon>Papaver</taxon>
    </lineage>
</organism>
<dbReference type="GO" id="GO:0032543">
    <property type="term" value="P:mitochondrial translation"/>
    <property type="evidence" value="ECO:0007669"/>
    <property type="project" value="TreeGrafter"/>
</dbReference>
<dbReference type="Pfam" id="PF00252">
    <property type="entry name" value="Ribosomal_L16"/>
    <property type="match status" value="1"/>
</dbReference>
<dbReference type="InterPro" id="IPR047873">
    <property type="entry name" value="Ribosomal_uL16"/>
</dbReference>
<dbReference type="Gene3D" id="3.90.1170.10">
    <property type="entry name" value="Ribosomal protein L10e/L16"/>
    <property type="match status" value="1"/>
</dbReference>
<evidence type="ECO:0000256" key="4">
    <source>
        <dbReference type="RuleBase" id="RU004413"/>
    </source>
</evidence>
<evidence type="ECO:0000256" key="3">
    <source>
        <dbReference type="ARBA" id="ARBA00023274"/>
    </source>
</evidence>
<dbReference type="Proteomes" id="UP001177140">
    <property type="component" value="Unassembled WGS sequence"/>
</dbReference>
<dbReference type="InterPro" id="IPR016180">
    <property type="entry name" value="Ribosomal_uL16_dom"/>
</dbReference>
<protein>
    <recommendedName>
        <fullName evidence="7">50S ribosomal protein L16, chloroplastic</fullName>
    </recommendedName>
</protein>
<dbReference type="EMBL" id="JAJJMA010211282">
    <property type="protein sequence ID" value="MCL7040346.1"/>
    <property type="molecule type" value="Genomic_DNA"/>
</dbReference>
<comment type="similarity">
    <text evidence="1 4">Belongs to the universal ribosomal protein uL16 family.</text>
</comment>
<evidence type="ECO:0008006" key="7">
    <source>
        <dbReference type="Google" id="ProtNLM"/>
    </source>
</evidence>
<dbReference type="PANTHER" id="PTHR12220:SF13">
    <property type="entry name" value="LARGE RIBOSOMAL SUBUNIT PROTEIN UL16M"/>
    <property type="match status" value="1"/>
</dbReference>
<dbReference type="SUPFAM" id="SSF54686">
    <property type="entry name" value="Ribosomal protein L16p/L10e"/>
    <property type="match status" value="1"/>
</dbReference>
<accession>A0AA41VFL2</accession>
<evidence type="ECO:0000313" key="5">
    <source>
        <dbReference type="EMBL" id="MCL7040346.1"/>
    </source>
</evidence>
<dbReference type="GO" id="GO:0019843">
    <property type="term" value="F:rRNA binding"/>
    <property type="evidence" value="ECO:0007669"/>
    <property type="project" value="InterPro"/>
</dbReference>
<dbReference type="InterPro" id="IPR036920">
    <property type="entry name" value="Ribosomal_uL16_sf"/>
</dbReference>
<dbReference type="GO" id="GO:0005762">
    <property type="term" value="C:mitochondrial large ribosomal subunit"/>
    <property type="evidence" value="ECO:0007669"/>
    <property type="project" value="TreeGrafter"/>
</dbReference>
<dbReference type="AlphaFoldDB" id="A0AA41VFL2"/>
<keyword evidence="2 4" id="KW-0689">Ribosomal protein</keyword>